<dbReference type="PROSITE" id="PS50931">
    <property type="entry name" value="HTH_LYSR"/>
    <property type="match status" value="1"/>
</dbReference>
<dbReference type="AlphaFoldDB" id="A0A4Q7UW43"/>
<evidence type="ECO:0000313" key="6">
    <source>
        <dbReference type="EMBL" id="RZT85188.1"/>
    </source>
</evidence>
<dbReference type="GO" id="GO:0003700">
    <property type="term" value="F:DNA-binding transcription factor activity"/>
    <property type="evidence" value="ECO:0007669"/>
    <property type="project" value="InterPro"/>
</dbReference>
<dbReference type="Pfam" id="PF00126">
    <property type="entry name" value="HTH_1"/>
    <property type="match status" value="1"/>
</dbReference>
<dbReference type="EMBL" id="SHKL01000001">
    <property type="protein sequence ID" value="RZT85188.1"/>
    <property type="molecule type" value="Genomic_DNA"/>
</dbReference>
<keyword evidence="2" id="KW-0805">Transcription regulation</keyword>
<dbReference type="Proteomes" id="UP000291591">
    <property type="component" value="Unassembled WGS sequence"/>
</dbReference>
<evidence type="ECO:0000256" key="2">
    <source>
        <dbReference type="ARBA" id="ARBA00023015"/>
    </source>
</evidence>
<keyword evidence="7" id="KW-1185">Reference proteome</keyword>
<dbReference type="PANTHER" id="PTHR30346:SF29">
    <property type="entry name" value="LYSR SUBSTRATE-BINDING"/>
    <property type="match status" value="1"/>
</dbReference>
<name>A0A4Q7UW43_PSEST</name>
<dbReference type="Gene3D" id="3.40.190.10">
    <property type="entry name" value="Periplasmic binding protein-like II"/>
    <property type="match status" value="2"/>
</dbReference>
<feature type="domain" description="HTH lysR-type" evidence="5">
    <location>
        <begin position="21"/>
        <end position="78"/>
    </location>
</feature>
<evidence type="ECO:0000256" key="1">
    <source>
        <dbReference type="ARBA" id="ARBA00009437"/>
    </source>
</evidence>
<gene>
    <name evidence="6" type="ORF">EV383_2052</name>
</gene>
<accession>A0A4Q7UW43</accession>
<dbReference type="InterPro" id="IPR036390">
    <property type="entry name" value="WH_DNA-bd_sf"/>
</dbReference>
<evidence type="ECO:0000256" key="3">
    <source>
        <dbReference type="ARBA" id="ARBA00023125"/>
    </source>
</evidence>
<comment type="similarity">
    <text evidence="1">Belongs to the LysR transcriptional regulatory family.</text>
</comment>
<comment type="caution">
    <text evidence="6">The sequence shown here is derived from an EMBL/GenBank/DDBJ whole genome shotgun (WGS) entry which is preliminary data.</text>
</comment>
<keyword evidence="4" id="KW-0804">Transcription</keyword>
<proteinExistence type="inferred from homology"/>
<dbReference type="CDD" id="cd08423">
    <property type="entry name" value="PBP2_LTTR_like_6"/>
    <property type="match status" value="1"/>
</dbReference>
<sequence>MGTVKVHLTFLDGSVHTGFMIDLRRVQVLRVVHHLGTVTAAAGSLHLTPSAVSQQLRVLAREVGVELLVPEGRGVRLTPAAHTLIRHADELAARWETARAEVADEAGWTGGVLRVSGFPSSLDMVVAPAVADLRVREPRLDVTITELETAEAFDRVLAGDVDVAVIVPNIDGPPTEDPRFEQAALLDEPQDLLVPAGHRLAREPETTLDAAADDPWVLAAPGSCDQYELALVACAAAGFRPTVAHEVREWAAVASLVSYGFGVALVPRFVRIPGELPVVRIPLRDGPTPRRRLLTCVRRGSAGRPPIALGLSALAAAAASLTAEYGERHVSAAES</sequence>
<evidence type="ECO:0000259" key="5">
    <source>
        <dbReference type="PROSITE" id="PS50931"/>
    </source>
</evidence>
<evidence type="ECO:0000256" key="4">
    <source>
        <dbReference type="ARBA" id="ARBA00023163"/>
    </source>
</evidence>
<dbReference type="GO" id="GO:0032993">
    <property type="term" value="C:protein-DNA complex"/>
    <property type="evidence" value="ECO:0007669"/>
    <property type="project" value="TreeGrafter"/>
</dbReference>
<dbReference type="InterPro" id="IPR036388">
    <property type="entry name" value="WH-like_DNA-bd_sf"/>
</dbReference>
<dbReference type="SUPFAM" id="SSF53850">
    <property type="entry name" value="Periplasmic binding protein-like II"/>
    <property type="match status" value="1"/>
</dbReference>
<dbReference type="Pfam" id="PF03466">
    <property type="entry name" value="LysR_substrate"/>
    <property type="match status" value="1"/>
</dbReference>
<reference evidence="6 7" key="1">
    <citation type="submission" date="2019-02" db="EMBL/GenBank/DDBJ databases">
        <title>Sequencing the genomes of 1000 actinobacteria strains.</title>
        <authorList>
            <person name="Klenk H.-P."/>
        </authorList>
    </citation>
    <scope>NUCLEOTIDE SEQUENCE [LARGE SCALE GENOMIC DNA]</scope>
    <source>
        <strain evidence="6 7">DSM 45779</strain>
    </source>
</reference>
<dbReference type="InterPro" id="IPR000847">
    <property type="entry name" value="LysR_HTH_N"/>
</dbReference>
<evidence type="ECO:0000313" key="7">
    <source>
        <dbReference type="Proteomes" id="UP000291591"/>
    </source>
</evidence>
<dbReference type="SUPFAM" id="SSF46785">
    <property type="entry name" value="Winged helix' DNA-binding domain"/>
    <property type="match status" value="1"/>
</dbReference>
<dbReference type="InterPro" id="IPR005119">
    <property type="entry name" value="LysR_subst-bd"/>
</dbReference>
<dbReference type="GO" id="GO:0003677">
    <property type="term" value="F:DNA binding"/>
    <property type="evidence" value="ECO:0007669"/>
    <property type="project" value="UniProtKB-KW"/>
</dbReference>
<organism evidence="6 7">
    <name type="scientific">Pseudonocardia sediminis</name>
    <dbReference type="NCBI Taxonomy" id="1397368"/>
    <lineage>
        <taxon>Bacteria</taxon>
        <taxon>Bacillati</taxon>
        <taxon>Actinomycetota</taxon>
        <taxon>Actinomycetes</taxon>
        <taxon>Pseudonocardiales</taxon>
        <taxon>Pseudonocardiaceae</taxon>
        <taxon>Pseudonocardia</taxon>
    </lineage>
</organism>
<keyword evidence="3 6" id="KW-0238">DNA-binding</keyword>
<dbReference type="PANTHER" id="PTHR30346">
    <property type="entry name" value="TRANSCRIPTIONAL DUAL REGULATOR HCAR-RELATED"/>
    <property type="match status" value="1"/>
</dbReference>
<protein>
    <submittedName>
        <fullName evidence="6">DNA-binding transcriptional LysR family regulator</fullName>
    </submittedName>
</protein>
<dbReference type="Gene3D" id="1.10.10.10">
    <property type="entry name" value="Winged helix-like DNA-binding domain superfamily/Winged helix DNA-binding domain"/>
    <property type="match status" value="1"/>
</dbReference>